<organism evidence="3 4">
    <name type="scientific">Halovibrio salipaludis</name>
    <dbReference type="NCBI Taxonomy" id="2032626"/>
    <lineage>
        <taxon>Bacteria</taxon>
        <taxon>Pseudomonadati</taxon>
        <taxon>Pseudomonadota</taxon>
        <taxon>Gammaproteobacteria</taxon>
        <taxon>Oceanospirillales</taxon>
        <taxon>Halomonadaceae</taxon>
        <taxon>Halovibrio</taxon>
    </lineage>
</organism>
<dbReference type="GO" id="GO:0051537">
    <property type="term" value="F:2 iron, 2 sulfur cluster binding"/>
    <property type="evidence" value="ECO:0007669"/>
    <property type="project" value="TreeGrafter"/>
</dbReference>
<dbReference type="Pfam" id="PF01521">
    <property type="entry name" value="Fe-S_biosyn"/>
    <property type="match status" value="1"/>
</dbReference>
<dbReference type="InterPro" id="IPR035903">
    <property type="entry name" value="HesB-like_dom_sf"/>
</dbReference>
<dbReference type="GO" id="GO:0005829">
    <property type="term" value="C:cytosol"/>
    <property type="evidence" value="ECO:0007669"/>
    <property type="project" value="TreeGrafter"/>
</dbReference>
<comment type="caution">
    <text evidence="3">The sequence shown here is derived from an EMBL/GenBank/DDBJ whole genome shotgun (WGS) entry which is preliminary data.</text>
</comment>
<accession>A0A2A2EXH7</accession>
<feature type="domain" description="Core" evidence="2">
    <location>
        <begin position="12"/>
        <end position="113"/>
    </location>
</feature>
<gene>
    <name evidence="3" type="ORF">CK501_14345</name>
</gene>
<dbReference type="InterPro" id="IPR050322">
    <property type="entry name" value="Fe-S_cluster_asmbl/transfer"/>
</dbReference>
<evidence type="ECO:0000259" key="2">
    <source>
        <dbReference type="Pfam" id="PF01521"/>
    </source>
</evidence>
<proteinExistence type="inferred from homology"/>
<protein>
    <submittedName>
        <fullName evidence="3">Iron-sulfur cluster assembly accessory protein</fullName>
    </submittedName>
</protein>
<dbReference type="InterPro" id="IPR016092">
    <property type="entry name" value="ATAP"/>
</dbReference>
<reference evidence="3 4" key="1">
    <citation type="submission" date="2017-08" db="EMBL/GenBank/DDBJ databases">
        <title>Halovibrio sewagensis sp. nov., isolated from wastewater of high salinity.</title>
        <authorList>
            <person name="Dong X."/>
            <person name="Zhang G."/>
        </authorList>
    </citation>
    <scope>NUCLEOTIDE SEQUENCE [LARGE SCALE GENOMIC DNA]</scope>
    <source>
        <strain evidence="3 4">YL5-2</strain>
    </source>
</reference>
<comment type="similarity">
    <text evidence="1">Belongs to the HesB/IscA family.</text>
</comment>
<dbReference type="OrthoDB" id="9801228at2"/>
<dbReference type="PANTHER" id="PTHR10072:SF41">
    <property type="entry name" value="IRON-SULFUR CLUSTER ASSEMBLY 1 HOMOLOG, MITOCHONDRIAL"/>
    <property type="match status" value="1"/>
</dbReference>
<dbReference type="AlphaFoldDB" id="A0A2A2EXH7"/>
<dbReference type="PROSITE" id="PS01152">
    <property type="entry name" value="HESB"/>
    <property type="match status" value="1"/>
</dbReference>
<dbReference type="InterPro" id="IPR017870">
    <property type="entry name" value="FeS_cluster_insertion_CS"/>
</dbReference>
<dbReference type="Proteomes" id="UP000218896">
    <property type="component" value="Unassembled WGS sequence"/>
</dbReference>
<dbReference type="InterPro" id="IPR000361">
    <property type="entry name" value="ATAP_core_dom"/>
</dbReference>
<keyword evidence="4" id="KW-1185">Reference proteome</keyword>
<dbReference type="EMBL" id="NSKD01000008">
    <property type="protein sequence ID" value="PAU77866.1"/>
    <property type="molecule type" value="Genomic_DNA"/>
</dbReference>
<dbReference type="NCBIfam" id="TIGR00049">
    <property type="entry name" value="iron-sulfur cluster assembly accessory protein"/>
    <property type="match status" value="1"/>
</dbReference>
<dbReference type="SUPFAM" id="SSF89360">
    <property type="entry name" value="HesB-like domain"/>
    <property type="match status" value="1"/>
</dbReference>
<sequence>MTVETVTPQTGVTMTDAAIEHCREQLKKRPEMAGIRLGTKKSGCSGFKYTTDFVRDPGDDDTAFQMSADVTVYVSAKDLTMVGGTEIDFVTQGINSMFEFRNPNATAECGCGESFAVN</sequence>
<evidence type="ECO:0000256" key="1">
    <source>
        <dbReference type="ARBA" id="ARBA00006718"/>
    </source>
</evidence>
<dbReference type="Gene3D" id="2.60.300.12">
    <property type="entry name" value="HesB-like domain"/>
    <property type="match status" value="1"/>
</dbReference>
<evidence type="ECO:0000313" key="3">
    <source>
        <dbReference type="EMBL" id="PAU77866.1"/>
    </source>
</evidence>
<dbReference type="GO" id="GO:0016226">
    <property type="term" value="P:iron-sulfur cluster assembly"/>
    <property type="evidence" value="ECO:0007669"/>
    <property type="project" value="InterPro"/>
</dbReference>
<dbReference type="RefSeq" id="WP_095618431.1">
    <property type="nucleotide sequence ID" value="NZ_NSKD01000008.1"/>
</dbReference>
<evidence type="ECO:0000313" key="4">
    <source>
        <dbReference type="Proteomes" id="UP000218896"/>
    </source>
</evidence>
<dbReference type="PANTHER" id="PTHR10072">
    <property type="entry name" value="IRON-SULFUR CLUSTER ASSEMBLY PROTEIN"/>
    <property type="match status" value="1"/>
</dbReference>
<name>A0A2A2EXH7_9GAMM</name>